<name>A0ABR3EN32_9AGAR</name>
<proteinExistence type="predicted"/>
<evidence type="ECO:0000256" key="1">
    <source>
        <dbReference type="SAM" id="MobiDB-lite"/>
    </source>
</evidence>
<comment type="caution">
    <text evidence="2">The sequence shown here is derived from an EMBL/GenBank/DDBJ whole genome shotgun (WGS) entry which is preliminary data.</text>
</comment>
<evidence type="ECO:0000313" key="3">
    <source>
        <dbReference type="Proteomes" id="UP001465976"/>
    </source>
</evidence>
<reference evidence="2 3" key="1">
    <citation type="submission" date="2024-02" db="EMBL/GenBank/DDBJ databases">
        <title>A draft genome for the cacao thread blight pathogen Marasmius crinis-equi.</title>
        <authorList>
            <person name="Cohen S.P."/>
            <person name="Baruah I.K."/>
            <person name="Amoako-Attah I."/>
            <person name="Bukari Y."/>
            <person name="Meinhardt L.W."/>
            <person name="Bailey B.A."/>
        </authorList>
    </citation>
    <scope>NUCLEOTIDE SEQUENCE [LARGE SCALE GENOMIC DNA]</scope>
    <source>
        <strain evidence="2 3">GH-76</strain>
    </source>
</reference>
<feature type="non-terminal residue" evidence="2">
    <location>
        <position position="1"/>
    </location>
</feature>
<keyword evidence="3" id="KW-1185">Reference proteome</keyword>
<accession>A0ABR3EN32</accession>
<gene>
    <name evidence="2" type="ORF">V5O48_017756</name>
</gene>
<dbReference type="Proteomes" id="UP001465976">
    <property type="component" value="Unassembled WGS sequence"/>
</dbReference>
<dbReference type="EMBL" id="JBAHYK010002874">
    <property type="protein sequence ID" value="KAL0564294.1"/>
    <property type="molecule type" value="Genomic_DNA"/>
</dbReference>
<organism evidence="2 3">
    <name type="scientific">Marasmius crinis-equi</name>
    <dbReference type="NCBI Taxonomy" id="585013"/>
    <lineage>
        <taxon>Eukaryota</taxon>
        <taxon>Fungi</taxon>
        <taxon>Dikarya</taxon>
        <taxon>Basidiomycota</taxon>
        <taxon>Agaricomycotina</taxon>
        <taxon>Agaricomycetes</taxon>
        <taxon>Agaricomycetidae</taxon>
        <taxon>Agaricales</taxon>
        <taxon>Marasmiineae</taxon>
        <taxon>Marasmiaceae</taxon>
        <taxon>Marasmius</taxon>
    </lineage>
</organism>
<sequence>VTLNALILYWVSSGAPSDSVDHFTVSTVSMVTGSRWGLEESSIEKNTTGSNAPTLGDLSLTTIASLQTHDIDVEEQTSTQRSMGSAMSERNALAAHRPA</sequence>
<feature type="region of interest" description="Disordered" evidence="1">
    <location>
        <begin position="75"/>
        <end position="99"/>
    </location>
</feature>
<evidence type="ECO:0000313" key="2">
    <source>
        <dbReference type="EMBL" id="KAL0564294.1"/>
    </source>
</evidence>
<feature type="compositionally biased region" description="Polar residues" evidence="1">
    <location>
        <begin position="76"/>
        <end position="85"/>
    </location>
</feature>
<protein>
    <submittedName>
        <fullName evidence="2">Uncharacterized protein</fullName>
    </submittedName>
</protein>